<dbReference type="RefSeq" id="WP_126335638.1">
    <property type="nucleotide sequence ID" value="NZ_AP022604.1"/>
</dbReference>
<keyword evidence="2 4" id="KW-0238">DNA-binding</keyword>
<dbReference type="Pfam" id="PF00440">
    <property type="entry name" value="TetR_N"/>
    <property type="match status" value="1"/>
</dbReference>
<dbReference type="EMBL" id="LR134355">
    <property type="protein sequence ID" value="VEG50048.1"/>
    <property type="molecule type" value="Genomic_DNA"/>
</dbReference>
<evidence type="ECO:0000313" key="6">
    <source>
        <dbReference type="EMBL" id="VEG50048.1"/>
    </source>
</evidence>
<dbReference type="Proteomes" id="UP000282551">
    <property type="component" value="Chromosome"/>
</dbReference>
<dbReference type="PRINTS" id="PR00455">
    <property type="entry name" value="HTHTETR"/>
</dbReference>
<reference evidence="6 7" key="1">
    <citation type="submission" date="2018-12" db="EMBL/GenBank/DDBJ databases">
        <authorList>
            <consortium name="Pathogen Informatics"/>
        </authorList>
    </citation>
    <scope>NUCLEOTIDE SEQUENCE [LARGE SCALE GENOMIC DNA]</scope>
    <source>
        <strain evidence="6 7">NCTC10485</strain>
    </source>
</reference>
<dbReference type="InterPro" id="IPR001647">
    <property type="entry name" value="HTH_TetR"/>
</dbReference>
<keyword evidence="7" id="KW-1185">Reference proteome</keyword>
<dbReference type="Gene3D" id="1.10.357.10">
    <property type="entry name" value="Tetracycline Repressor, domain 2"/>
    <property type="match status" value="1"/>
</dbReference>
<proteinExistence type="predicted"/>
<dbReference type="OrthoDB" id="4544397at2"/>
<organism evidence="6 7">
    <name type="scientific">Mycolicibacterium chitae</name>
    <name type="common">Mycobacterium chitae</name>
    <dbReference type="NCBI Taxonomy" id="1792"/>
    <lineage>
        <taxon>Bacteria</taxon>
        <taxon>Bacillati</taxon>
        <taxon>Actinomycetota</taxon>
        <taxon>Actinomycetes</taxon>
        <taxon>Mycobacteriales</taxon>
        <taxon>Mycobacteriaceae</taxon>
        <taxon>Mycolicibacterium</taxon>
    </lineage>
</organism>
<dbReference type="PANTHER" id="PTHR30055:SF234">
    <property type="entry name" value="HTH-TYPE TRANSCRIPTIONAL REGULATOR BETI"/>
    <property type="match status" value="1"/>
</dbReference>
<evidence type="ECO:0000256" key="4">
    <source>
        <dbReference type="PROSITE-ProRule" id="PRU00335"/>
    </source>
</evidence>
<keyword evidence="3" id="KW-0804">Transcription</keyword>
<dbReference type="InterPro" id="IPR050109">
    <property type="entry name" value="HTH-type_TetR-like_transc_reg"/>
</dbReference>
<evidence type="ECO:0000256" key="2">
    <source>
        <dbReference type="ARBA" id="ARBA00023125"/>
    </source>
</evidence>
<gene>
    <name evidence="6" type="primary">kstR_6</name>
    <name evidence="6" type="ORF">NCTC10485_04364</name>
</gene>
<dbReference type="AlphaFoldDB" id="A0A448IC88"/>
<evidence type="ECO:0000256" key="3">
    <source>
        <dbReference type="ARBA" id="ARBA00023163"/>
    </source>
</evidence>
<dbReference type="SUPFAM" id="SSF46689">
    <property type="entry name" value="Homeodomain-like"/>
    <property type="match status" value="1"/>
</dbReference>
<dbReference type="PROSITE" id="PS50977">
    <property type="entry name" value="HTH_TETR_2"/>
    <property type="match status" value="1"/>
</dbReference>
<dbReference type="GO" id="GO:0003700">
    <property type="term" value="F:DNA-binding transcription factor activity"/>
    <property type="evidence" value="ECO:0007669"/>
    <property type="project" value="TreeGrafter"/>
</dbReference>
<feature type="DNA-binding region" description="H-T-H motif" evidence="4">
    <location>
        <begin position="38"/>
        <end position="57"/>
    </location>
</feature>
<evidence type="ECO:0000256" key="1">
    <source>
        <dbReference type="ARBA" id="ARBA00023015"/>
    </source>
</evidence>
<accession>A0A448IC88</accession>
<feature type="domain" description="HTH tetR-type" evidence="5">
    <location>
        <begin position="15"/>
        <end position="75"/>
    </location>
</feature>
<dbReference type="GO" id="GO:0000976">
    <property type="term" value="F:transcription cis-regulatory region binding"/>
    <property type="evidence" value="ECO:0007669"/>
    <property type="project" value="TreeGrafter"/>
</dbReference>
<sequence>MTAQVRPTTREAQRLQTRERILGAAIAEFKRSGMAGVEVNAIVAAAGVAHGTFYFHFPTKEHVLLELERREEARVAAQFERFLAGPHGLSDALTEVVALVRGLEERFGRPLFKELVALHFSPSRPESENWTDHPVIVLLVAEIERARDQGAVHPEVDPFSNAVFFLLGVYGVLSAGEDPDSRDVLLEKLVASTVRGLEIR</sequence>
<dbReference type="InterPro" id="IPR009057">
    <property type="entry name" value="Homeodomain-like_sf"/>
</dbReference>
<protein>
    <submittedName>
        <fullName evidence="6">Transcriptional regulator</fullName>
    </submittedName>
</protein>
<evidence type="ECO:0000259" key="5">
    <source>
        <dbReference type="PROSITE" id="PS50977"/>
    </source>
</evidence>
<evidence type="ECO:0000313" key="7">
    <source>
        <dbReference type="Proteomes" id="UP000282551"/>
    </source>
</evidence>
<dbReference type="PANTHER" id="PTHR30055">
    <property type="entry name" value="HTH-TYPE TRANSCRIPTIONAL REGULATOR RUTR"/>
    <property type="match status" value="1"/>
</dbReference>
<keyword evidence="1" id="KW-0805">Transcription regulation</keyword>
<name>A0A448IC88_MYCCI</name>